<dbReference type="PANTHER" id="PTHR11106:SF27">
    <property type="entry name" value="MACRO DOMAIN-CONTAINING PROTEIN"/>
    <property type="match status" value="1"/>
</dbReference>
<evidence type="ECO:0000259" key="1">
    <source>
        <dbReference type="PROSITE" id="PS51154"/>
    </source>
</evidence>
<evidence type="ECO:0000313" key="2">
    <source>
        <dbReference type="EMBL" id="SUA69005.1"/>
    </source>
</evidence>
<reference evidence="2 3" key="1">
    <citation type="submission" date="2018-06" db="EMBL/GenBank/DDBJ databases">
        <authorList>
            <consortium name="Pathogen Informatics"/>
            <person name="Doyle S."/>
        </authorList>
    </citation>
    <scope>NUCLEOTIDE SEQUENCE [LARGE SCALE GENOMIC DNA]</scope>
    <source>
        <strain evidence="2 3">NCTC10343</strain>
    </source>
</reference>
<protein>
    <submittedName>
        <fullName evidence="2">UPF0189 protein</fullName>
        <ecNumber evidence="2">3.5.1.-</ecNumber>
    </submittedName>
</protein>
<dbReference type="GO" id="GO:0016787">
    <property type="term" value="F:hydrolase activity"/>
    <property type="evidence" value="ECO:0007669"/>
    <property type="project" value="UniProtKB-KW"/>
</dbReference>
<dbReference type="GeneID" id="93350770"/>
<dbReference type="EC" id="3.5.1.-" evidence="2"/>
<dbReference type="Pfam" id="PF01661">
    <property type="entry name" value="Macro"/>
    <property type="match status" value="1"/>
</dbReference>
<gene>
    <name evidence="2" type="primary">M1_2019</name>
    <name evidence="2" type="ORF">NCTC10343_01993</name>
</gene>
<dbReference type="NCBIfam" id="NF001664">
    <property type="entry name" value="PRK00431.1-6"/>
    <property type="match status" value="1"/>
</dbReference>
<sequence length="183" mass="19797">MDTQIERFNVIIRVVQGDITRCKADIIVNAANTSLLGGGGVDGAIHRAGGPAILEDCVRIRNKQGGCPVGGAVYTTAGKLDAQYVVHTVGPVWNGGDHQEEELLATCYRHTLQLALELNASSIAFPNISTGIYRFPKEKAAEIAIQEVTCFVQEHAGLNEIIFVCFDAENAQLYSRKLQSPKD</sequence>
<accession>A0A378XX12</accession>
<dbReference type="CDD" id="cd02908">
    <property type="entry name" value="Macro_OAADPr_deacetylase"/>
    <property type="match status" value="1"/>
</dbReference>
<organism evidence="2 3">
    <name type="scientific">Paenibacillus polymyxa</name>
    <name type="common">Bacillus polymyxa</name>
    <dbReference type="NCBI Taxonomy" id="1406"/>
    <lineage>
        <taxon>Bacteria</taxon>
        <taxon>Bacillati</taxon>
        <taxon>Bacillota</taxon>
        <taxon>Bacilli</taxon>
        <taxon>Bacillales</taxon>
        <taxon>Paenibacillaceae</taxon>
        <taxon>Paenibacillus</taxon>
    </lineage>
</organism>
<dbReference type="Proteomes" id="UP000254400">
    <property type="component" value="Unassembled WGS sequence"/>
</dbReference>
<dbReference type="Gene3D" id="3.40.220.10">
    <property type="entry name" value="Leucine Aminopeptidase, subunit E, domain 1"/>
    <property type="match status" value="1"/>
</dbReference>
<dbReference type="PROSITE" id="PS51154">
    <property type="entry name" value="MACRO"/>
    <property type="match status" value="1"/>
</dbReference>
<dbReference type="SMART" id="SM00506">
    <property type="entry name" value="A1pp"/>
    <property type="match status" value="1"/>
</dbReference>
<evidence type="ECO:0000313" key="3">
    <source>
        <dbReference type="Proteomes" id="UP000254400"/>
    </source>
</evidence>
<dbReference type="InterPro" id="IPR002589">
    <property type="entry name" value="Macro_dom"/>
</dbReference>
<dbReference type="AlphaFoldDB" id="A0A378XX12"/>
<feature type="domain" description="Macro" evidence="1">
    <location>
        <begin position="1"/>
        <end position="182"/>
    </location>
</feature>
<dbReference type="SUPFAM" id="SSF52949">
    <property type="entry name" value="Macro domain-like"/>
    <property type="match status" value="1"/>
</dbReference>
<proteinExistence type="predicted"/>
<dbReference type="EMBL" id="UGSC01000001">
    <property type="protein sequence ID" value="SUA69005.1"/>
    <property type="molecule type" value="Genomic_DNA"/>
</dbReference>
<dbReference type="RefSeq" id="WP_019686933.1">
    <property type="nucleotide sequence ID" value="NZ_CP036496.1"/>
</dbReference>
<name>A0A378XX12_PAEPO</name>
<dbReference type="InterPro" id="IPR043472">
    <property type="entry name" value="Macro_dom-like"/>
</dbReference>
<dbReference type="PANTHER" id="PTHR11106">
    <property type="entry name" value="GANGLIOSIDE INDUCED DIFFERENTIATION ASSOCIATED PROTEIN 2-RELATED"/>
    <property type="match status" value="1"/>
</dbReference>
<keyword evidence="2" id="KW-0378">Hydrolase</keyword>